<sequence length="480" mass="52465">MLTALTPPMAHSSFSTEENSRCVDSLLQPPSSTDAKAGSIARTTSASTHHNEQFVVTERVYTQQYAGIYFTRLNKLRPRTFAAAKERWGSRAAGKAEPPPAVPRVLDVRPGQVCYIVGTVYIEMPLKPSILDEVTKEHWIVAPPPREKYKSDLDQVVLEDESGRVSLTGAILKTTMLVTGIIIAVLGCENAEGKFEVIDICYSAAKPQPPLPSLSEDKYVAFVSGLNIGGGNDGLHHEILVDFLTGELGTPKDQERSASIVRLVVAGNSVEKLKQSDDEKKMHRNRYGAETATFNAEPLRMLDTLLASLCHSLSIDILPGDADPANCSLPQQPLHPALFPTASKYNTLNCVTNPSALDVDGLMVLVTSGQTLDDVFRFVETEDRLEMACCTMTWAHLAPTAPDTLWCHPYKDEDPFVINSRPHIYVVGNQPSYATKLIDDEKYGTTRVVLVPPFATSKTLVLVNLRTLEAVPMVFGTASA</sequence>
<evidence type="ECO:0000256" key="2">
    <source>
        <dbReference type="ARBA" id="ARBA00006035"/>
    </source>
</evidence>
<gene>
    <name evidence="13" type="ORF">HDU87_007293</name>
</gene>
<dbReference type="GO" id="GO:0003887">
    <property type="term" value="F:DNA-directed DNA polymerase activity"/>
    <property type="evidence" value="ECO:0007669"/>
    <property type="project" value="UniProtKB-KW"/>
</dbReference>
<dbReference type="Pfam" id="PF04042">
    <property type="entry name" value="DNA_pol_E_B"/>
    <property type="match status" value="1"/>
</dbReference>
<reference evidence="13" key="1">
    <citation type="submission" date="2020-05" db="EMBL/GenBank/DDBJ databases">
        <title>Phylogenomic resolution of chytrid fungi.</title>
        <authorList>
            <person name="Stajich J.E."/>
            <person name="Amses K."/>
            <person name="Simmons R."/>
            <person name="Seto K."/>
            <person name="Myers J."/>
            <person name="Bonds A."/>
            <person name="Quandt C.A."/>
            <person name="Barry K."/>
            <person name="Liu P."/>
            <person name="Grigoriev I."/>
            <person name="Longcore J.E."/>
            <person name="James T.Y."/>
        </authorList>
    </citation>
    <scope>NUCLEOTIDE SEQUENCE</scope>
    <source>
        <strain evidence="13">JEL0379</strain>
    </source>
</reference>
<comment type="catalytic activity">
    <reaction evidence="9">
        <text>DNA(n) + a 2'-deoxyribonucleoside 5'-triphosphate = DNA(n+1) + diphosphate</text>
        <dbReference type="Rhea" id="RHEA:22508"/>
        <dbReference type="Rhea" id="RHEA-COMP:17339"/>
        <dbReference type="Rhea" id="RHEA-COMP:17340"/>
        <dbReference type="ChEBI" id="CHEBI:33019"/>
        <dbReference type="ChEBI" id="CHEBI:61560"/>
        <dbReference type="ChEBI" id="CHEBI:173112"/>
        <dbReference type="EC" id="2.7.7.7"/>
    </reaction>
</comment>
<dbReference type="FunFam" id="3.60.21.50:FF:000002">
    <property type="entry name" value="DNA polymerase delta small subunit"/>
    <property type="match status" value="1"/>
</dbReference>
<dbReference type="InterPro" id="IPR007185">
    <property type="entry name" value="DNA_pol_a/d/e_bsu"/>
</dbReference>
<keyword evidence="7" id="KW-0239">DNA-directed DNA polymerase</keyword>
<evidence type="ECO:0000256" key="8">
    <source>
        <dbReference type="ARBA" id="ARBA00023242"/>
    </source>
</evidence>
<name>A0AAD5TF80_9FUNG</name>
<dbReference type="InterPro" id="IPR041863">
    <property type="entry name" value="PolD2_C"/>
</dbReference>
<proteinExistence type="inferred from homology"/>
<comment type="similarity">
    <text evidence="2">Belongs to the DNA polymerase delta/II small subunit family.</text>
</comment>
<dbReference type="InterPro" id="IPR040663">
    <property type="entry name" value="DNA_pol_D_N"/>
</dbReference>
<dbReference type="GO" id="GO:1902969">
    <property type="term" value="P:mitotic DNA replication"/>
    <property type="evidence" value="ECO:0007669"/>
    <property type="project" value="UniProtKB-ARBA"/>
</dbReference>
<accession>A0AAD5TF80</accession>
<keyword evidence="8" id="KW-0539">Nucleus</keyword>
<evidence type="ECO:0000256" key="5">
    <source>
        <dbReference type="ARBA" id="ARBA00022695"/>
    </source>
</evidence>
<dbReference type="Gene3D" id="3.60.21.50">
    <property type="match status" value="1"/>
</dbReference>
<evidence type="ECO:0000259" key="12">
    <source>
        <dbReference type="Pfam" id="PF18018"/>
    </source>
</evidence>
<dbReference type="AlphaFoldDB" id="A0AAD5TF80"/>
<dbReference type="GO" id="GO:0043625">
    <property type="term" value="C:delta DNA polymerase complex"/>
    <property type="evidence" value="ECO:0007669"/>
    <property type="project" value="TreeGrafter"/>
</dbReference>
<feature type="region of interest" description="Disordered" evidence="10">
    <location>
        <begin position="1"/>
        <end position="49"/>
    </location>
</feature>
<evidence type="ECO:0000256" key="4">
    <source>
        <dbReference type="ARBA" id="ARBA00022679"/>
    </source>
</evidence>
<evidence type="ECO:0000256" key="9">
    <source>
        <dbReference type="ARBA" id="ARBA00049244"/>
    </source>
</evidence>
<protein>
    <recommendedName>
        <fullName evidence="3">DNA-directed DNA polymerase</fullName>
        <ecNumber evidence="3">2.7.7.7</ecNumber>
    </recommendedName>
</protein>
<organism evidence="13 14">
    <name type="scientific">Geranomyces variabilis</name>
    <dbReference type="NCBI Taxonomy" id="109894"/>
    <lineage>
        <taxon>Eukaryota</taxon>
        <taxon>Fungi</taxon>
        <taxon>Fungi incertae sedis</taxon>
        <taxon>Chytridiomycota</taxon>
        <taxon>Chytridiomycota incertae sedis</taxon>
        <taxon>Chytridiomycetes</taxon>
        <taxon>Spizellomycetales</taxon>
        <taxon>Powellomycetaceae</taxon>
        <taxon>Geranomyces</taxon>
    </lineage>
</organism>
<keyword evidence="5" id="KW-0548">Nucleotidyltransferase</keyword>
<dbReference type="PANTHER" id="PTHR10416">
    <property type="entry name" value="DNA POLYMERASE DELTA SUBUNIT 2"/>
    <property type="match status" value="1"/>
</dbReference>
<comment type="subcellular location">
    <subcellularLocation>
        <location evidence="1">Nucleus</location>
    </subcellularLocation>
</comment>
<dbReference type="Gene3D" id="2.40.50.430">
    <property type="match status" value="1"/>
</dbReference>
<dbReference type="GO" id="GO:0006281">
    <property type="term" value="P:DNA repair"/>
    <property type="evidence" value="ECO:0007669"/>
    <property type="project" value="UniProtKB-ARBA"/>
</dbReference>
<evidence type="ECO:0000256" key="6">
    <source>
        <dbReference type="ARBA" id="ARBA00022705"/>
    </source>
</evidence>
<evidence type="ECO:0000313" key="14">
    <source>
        <dbReference type="Proteomes" id="UP001212152"/>
    </source>
</evidence>
<keyword evidence="4" id="KW-0808">Transferase</keyword>
<dbReference type="InterPro" id="IPR024826">
    <property type="entry name" value="DNA_pol_delta/II_ssu"/>
</dbReference>
<evidence type="ECO:0000313" key="13">
    <source>
        <dbReference type="EMBL" id="KAJ3173883.1"/>
    </source>
</evidence>
<evidence type="ECO:0000256" key="3">
    <source>
        <dbReference type="ARBA" id="ARBA00012417"/>
    </source>
</evidence>
<feature type="domain" description="DNA polymerase delta subunit OB-fold" evidence="12">
    <location>
        <begin position="64"/>
        <end position="200"/>
    </location>
</feature>
<evidence type="ECO:0000256" key="1">
    <source>
        <dbReference type="ARBA" id="ARBA00004123"/>
    </source>
</evidence>
<dbReference type="CDD" id="cd07387">
    <property type="entry name" value="MPP_PolD2_C"/>
    <property type="match status" value="1"/>
</dbReference>
<dbReference type="Proteomes" id="UP001212152">
    <property type="component" value="Unassembled WGS sequence"/>
</dbReference>
<dbReference type="Pfam" id="PF18018">
    <property type="entry name" value="DNA_pol_D_N"/>
    <property type="match status" value="1"/>
</dbReference>
<feature type="domain" description="DNA polymerase alpha/delta/epsilon subunit B" evidence="11">
    <location>
        <begin position="220"/>
        <end position="434"/>
    </location>
</feature>
<dbReference type="GO" id="GO:0003677">
    <property type="term" value="F:DNA binding"/>
    <property type="evidence" value="ECO:0007669"/>
    <property type="project" value="InterPro"/>
</dbReference>
<dbReference type="GO" id="GO:0006273">
    <property type="term" value="P:lagging strand elongation"/>
    <property type="evidence" value="ECO:0007669"/>
    <property type="project" value="UniProtKB-ARBA"/>
</dbReference>
<dbReference type="EC" id="2.7.7.7" evidence="3"/>
<evidence type="ECO:0000259" key="11">
    <source>
        <dbReference type="Pfam" id="PF04042"/>
    </source>
</evidence>
<dbReference type="PANTHER" id="PTHR10416:SF0">
    <property type="entry name" value="DNA POLYMERASE DELTA SUBUNIT 2"/>
    <property type="match status" value="1"/>
</dbReference>
<dbReference type="EMBL" id="JADGJQ010000068">
    <property type="protein sequence ID" value="KAJ3173883.1"/>
    <property type="molecule type" value="Genomic_DNA"/>
</dbReference>
<keyword evidence="14" id="KW-1185">Reference proteome</keyword>
<evidence type="ECO:0000256" key="7">
    <source>
        <dbReference type="ARBA" id="ARBA00022932"/>
    </source>
</evidence>
<evidence type="ECO:0000256" key="10">
    <source>
        <dbReference type="SAM" id="MobiDB-lite"/>
    </source>
</evidence>
<keyword evidence="6" id="KW-0235">DNA replication</keyword>
<dbReference type="FunFam" id="2.40.50.430:FF:000002">
    <property type="entry name" value="DNA polymerase delta subunit"/>
    <property type="match status" value="1"/>
</dbReference>
<comment type="caution">
    <text evidence="13">The sequence shown here is derived from an EMBL/GenBank/DDBJ whole genome shotgun (WGS) entry which is preliminary data.</text>
</comment>